<evidence type="ECO:0000256" key="6">
    <source>
        <dbReference type="SAM" id="Phobius"/>
    </source>
</evidence>
<dbReference type="Gene3D" id="3.40.50.80">
    <property type="entry name" value="Nucleotide-binding domain of ferredoxin-NADP reductase (FNR) module"/>
    <property type="match status" value="1"/>
</dbReference>
<dbReference type="InterPro" id="IPR013121">
    <property type="entry name" value="Fe_red_NAD-bd_6"/>
</dbReference>
<dbReference type="InterPro" id="IPR013130">
    <property type="entry name" value="Fe3_Rdtase_TM_dom"/>
</dbReference>
<dbReference type="InterPro" id="IPR050369">
    <property type="entry name" value="RBOH/FRE"/>
</dbReference>
<keyword evidence="5 6" id="KW-0472">Membrane</keyword>
<proteinExistence type="predicted"/>
<dbReference type="Pfam" id="PF08022">
    <property type="entry name" value="FAD_binding_8"/>
    <property type="match status" value="1"/>
</dbReference>
<keyword evidence="2 6" id="KW-0812">Transmembrane</keyword>
<gene>
    <name evidence="8" type="ORF">RMAR1173_LOCUS16886</name>
</gene>
<dbReference type="PANTHER" id="PTHR11972">
    <property type="entry name" value="NADPH OXIDASE"/>
    <property type="match status" value="1"/>
</dbReference>
<dbReference type="PANTHER" id="PTHR11972:SF69">
    <property type="entry name" value="FERRIC REDUCTION OXIDASE 6-RELATED"/>
    <property type="match status" value="1"/>
</dbReference>
<dbReference type="PROSITE" id="PS51384">
    <property type="entry name" value="FAD_FR"/>
    <property type="match status" value="1"/>
</dbReference>
<dbReference type="CDD" id="cd06186">
    <property type="entry name" value="NOX_Duox_like_FAD_NADP"/>
    <property type="match status" value="1"/>
</dbReference>
<keyword evidence="4" id="KW-0560">Oxidoreductase</keyword>
<dbReference type="AlphaFoldDB" id="A0A7S2WTL5"/>
<evidence type="ECO:0000256" key="5">
    <source>
        <dbReference type="ARBA" id="ARBA00023136"/>
    </source>
</evidence>
<dbReference type="GO" id="GO:0005886">
    <property type="term" value="C:plasma membrane"/>
    <property type="evidence" value="ECO:0007669"/>
    <property type="project" value="TreeGrafter"/>
</dbReference>
<dbReference type="InterPro" id="IPR013112">
    <property type="entry name" value="FAD-bd_8"/>
</dbReference>
<comment type="subcellular location">
    <subcellularLocation>
        <location evidence="1">Membrane</location>
        <topology evidence="1">Multi-pass membrane protein</topology>
    </subcellularLocation>
</comment>
<dbReference type="Pfam" id="PF08030">
    <property type="entry name" value="NAD_binding_6"/>
    <property type="match status" value="1"/>
</dbReference>
<evidence type="ECO:0000256" key="3">
    <source>
        <dbReference type="ARBA" id="ARBA00022989"/>
    </source>
</evidence>
<name>A0A7S2WTL5_9STRA</name>
<feature type="transmembrane region" description="Helical" evidence="6">
    <location>
        <begin position="128"/>
        <end position="145"/>
    </location>
</feature>
<dbReference type="EMBL" id="HBHJ01025609">
    <property type="protein sequence ID" value="CAD9705141.1"/>
    <property type="molecule type" value="Transcribed_RNA"/>
</dbReference>
<feature type="transmembrane region" description="Helical" evidence="6">
    <location>
        <begin position="21"/>
        <end position="46"/>
    </location>
</feature>
<dbReference type="Gene3D" id="2.40.30.10">
    <property type="entry name" value="Translation factors"/>
    <property type="match status" value="1"/>
</dbReference>
<feature type="domain" description="FAD-binding FR-type" evidence="7">
    <location>
        <begin position="171"/>
        <end position="295"/>
    </location>
</feature>
<dbReference type="SFLD" id="SFLDG01168">
    <property type="entry name" value="Ferric_reductase_subgroup_(FRE"/>
    <property type="match status" value="1"/>
</dbReference>
<keyword evidence="3 6" id="KW-1133">Transmembrane helix</keyword>
<dbReference type="Pfam" id="PF01794">
    <property type="entry name" value="Ferric_reduct"/>
    <property type="match status" value="1"/>
</dbReference>
<organism evidence="8">
    <name type="scientific">Rhizochromulina marina</name>
    <dbReference type="NCBI Taxonomy" id="1034831"/>
    <lineage>
        <taxon>Eukaryota</taxon>
        <taxon>Sar</taxon>
        <taxon>Stramenopiles</taxon>
        <taxon>Ochrophyta</taxon>
        <taxon>Dictyochophyceae</taxon>
        <taxon>Rhizochromulinales</taxon>
        <taxon>Rhizochromulina</taxon>
    </lineage>
</organism>
<dbReference type="InterPro" id="IPR039261">
    <property type="entry name" value="FNR_nucleotide-bd"/>
</dbReference>
<dbReference type="InterPro" id="IPR017938">
    <property type="entry name" value="Riboflavin_synthase-like_b-brl"/>
</dbReference>
<dbReference type="GO" id="GO:0016491">
    <property type="term" value="F:oxidoreductase activity"/>
    <property type="evidence" value="ECO:0007669"/>
    <property type="project" value="UniProtKB-KW"/>
</dbReference>
<protein>
    <recommendedName>
        <fullName evidence="7">FAD-binding FR-type domain-containing protein</fullName>
    </recommendedName>
</protein>
<reference evidence="8" key="1">
    <citation type="submission" date="2021-01" db="EMBL/GenBank/DDBJ databases">
        <authorList>
            <person name="Corre E."/>
            <person name="Pelletier E."/>
            <person name="Niang G."/>
            <person name="Scheremetjew M."/>
            <person name="Finn R."/>
            <person name="Kale V."/>
            <person name="Holt S."/>
            <person name="Cochrane G."/>
            <person name="Meng A."/>
            <person name="Brown T."/>
            <person name="Cohen L."/>
        </authorList>
    </citation>
    <scope>NUCLEOTIDE SEQUENCE</scope>
    <source>
        <strain evidence="8">CCMP1243</strain>
    </source>
</reference>
<dbReference type="SUPFAM" id="SSF52343">
    <property type="entry name" value="Ferredoxin reductase-like, C-terminal NADP-linked domain"/>
    <property type="match status" value="1"/>
</dbReference>
<dbReference type="SUPFAM" id="SSF63380">
    <property type="entry name" value="Riboflavin synthase domain-like"/>
    <property type="match status" value="1"/>
</dbReference>
<evidence type="ECO:0000259" key="7">
    <source>
        <dbReference type="PROSITE" id="PS51384"/>
    </source>
</evidence>
<sequence>MFPVAKNSVLTSVFGIAWEQVIHVHVWLGHVVLLVAALHMVCWWRVYDEQASFPGDIMQVPMWFPQNSPDCEQTGNNRHCFVEYHAMPGVYPNSDNFTIQLAFCSTICLFLLTGIFARFSVRRRNYELFYYLHHIFLVVFIVALLHAASSWYFLIAGLSLWFFDRCIRTYRRSGHWDVVDIRAVADGSVTRLELCPASRLPSKQSSPPSFKFCCGQYLYLNIPAVAPHEWHPFTISSAPSDGIVTCHIKAAPTGPLDSTFTGRLAILARELGDTPDRGQNLLVNVDGPYGAHVDPGQYKELLLLAGGIGVTPIHSIFREAKVLLRIGQARCRKIHLVWAVMTRTMLDPFLDTLQDALHDDLDGRLQISIYVDGERDLTAPVSGEKLTFHGVPFSVGRVNPEPHIKDLTPGQTSHVFVCGPPGLAATADLVSLQHGVSFHKEVFAF</sequence>
<feature type="transmembrane region" description="Helical" evidence="6">
    <location>
        <begin position="97"/>
        <end position="116"/>
    </location>
</feature>
<accession>A0A7S2WTL5</accession>
<evidence type="ECO:0000256" key="4">
    <source>
        <dbReference type="ARBA" id="ARBA00023002"/>
    </source>
</evidence>
<evidence type="ECO:0000313" key="8">
    <source>
        <dbReference type="EMBL" id="CAD9705141.1"/>
    </source>
</evidence>
<evidence type="ECO:0000256" key="2">
    <source>
        <dbReference type="ARBA" id="ARBA00022692"/>
    </source>
</evidence>
<evidence type="ECO:0000256" key="1">
    <source>
        <dbReference type="ARBA" id="ARBA00004141"/>
    </source>
</evidence>
<dbReference type="InterPro" id="IPR017927">
    <property type="entry name" value="FAD-bd_FR_type"/>
</dbReference>
<dbReference type="SFLD" id="SFLDS00052">
    <property type="entry name" value="Ferric_Reductase_Domain"/>
    <property type="match status" value="1"/>
</dbReference>